<evidence type="ECO:0000313" key="1">
    <source>
        <dbReference type="Proteomes" id="UP000887566"/>
    </source>
</evidence>
<reference evidence="2" key="1">
    <citation type="submission" date="2022-11" db="UniProtKB">
        <authorList>
            <consortium name="WormBaseParasite"/>
        </authorList>
    </citation>
    <scope>IDENTIFICATION</scope>
</reference>
<protein>
    <submittedName>
        <fullName evidence="2">Uncharacterized protein</fullName>
    </submittedName>
</protein>
<organism evidence="1 2">
    <name type="scientific">Plectus sambesii</name>
    <dbReference type="NCBI Taxonomy" id="2011161"/>
    <lineage>
        <taxon>Eukaryota</taxon>
        <taxon>Metazoa</taxon>
        <taxon>Ecdysozoa</taxon>
        <taxon>Nematoda</taxon>
        <taxon>Chromadorea</taxon>
        <taxon>Plectida</taxon>
        <taxon>Plectina</taxon>
        <taxon>Plectoidea</taxon>
        <taxon>Plectidae</taxon>
        <taxon>Plectus</taxon>
    </lineage>
</organism>
<dbReference type="Proteomes" id="UP000887566">
    <property type="component" value="Unplaced"/>
</dbReference>
<evidence type="ECO:0000313" key="2">
    <source>
        <dbReference type="WBParaSite" id="PSAMB.scaffold3807size16831.g22573.t1"/>
    </source>
</evidence>
<accession>A0A914WDG3</accession>
<sequence>MGVVRCGATVRQNANPPGKLASWTVSPNDEVLNYTTYYLTTQVAMPLPRHTAALRHKVVDGIEDTAERGGHSLKPNGRWRMSALSYTTTTSRRSRPARRAFVRLRTGVFVPSKLENGADPPLFCRLARHAALRDLRWSIRAETPRRPHQHRRRSGFVRAATNSRIPTIAQAFFRRPITARTTPSVSRPLIRRCFTD</sequence>
<proteinExistence type="predicted"/>
<dbReference type="WBParaSite" id="PSAMB.scaffold3807size16831.g22573.t1">
    <property type="protein sequence ID" value="PSAMB.scaffold3807size16831.g22573.t1"/>
    <property type="gene ID" value="PSAMB.scaffold3807size16831.g22573"/>
</dbReference>
<dbReference type="AlphaFoldDB" id="A0A914WDG3"/>
<name>A0A914WDG3_9BILA</name>
<keyword evidence="1" id="KW-1185">Reference proteome</keyword>